<comment type="caution">
    <text evidence="6">The sequence shown here is derived from an EMBL/GenBank/DDBJ whole genome shotgun (WGS) entry which is preliminary data.</text>
</comment>
<comment type="similarity">
    <text evidence="1">Belongs to the peptidase C14A family.</text>
</comment>
<dbReference type="AlphaFoldDB" id="A0A8S9XJU8"/>
<protein>
    <recommendedName>
        <fullName evidence="5">Caspase family p20 domain-containing protein</fullName>
    </recommendedName>
</protein>
<reference evidence="6" key="1">
    <citation type="journal article" date="2021" name="Mol. Ecol. Resour.">
        <title>Apolygus lucorum genome provides insights into omnivorousness and mesophyll feeding.</title>
        <authorList>
            <person name="Liu Y."/>
            <person name="Liu H."/>
            <person name="Wang H."/>
            <person name="Huang T."/>
            <person name="Liu B."/>
            <person name="Yang B."/>
            <person name="Yin L."/>
            <person name="Li B."/>
            <person name="Zhang Y."/>
            <person name="Zhang S."/>
            <person name="Jiang F."/>
            <person name="Zhang X."/>
            <person name="Ren Y."/>
            <person name="Wang B."/>
            <person name="Wang S."/>
            <person name="Lu Y."/>
            <person name="Wu K."/>
            <person name="Fan W."/>
            <person name="Wang G."/>
        </authorList>
    </citation>
    <scope>NUCLEOTIDE SEQUENCE</scope>
    <source>
        <strain evidence="6">12Hb</strain>
    </source>
</reference>
<dbReference type="InterPro" id="IPR001309">
    <property type="entry name" value="Pept_C14_p20"/>
</dbReference>
<proteinExistence type="inferred from homology"/>
<keyword evidence="2" id="KW-0645">Protease</keyword>
<evidence type="ECO:0000259" key="5">
    <source>
        <dbReference type="PROSITE" id="PS50208"/>
    </source>
</evidence>
<keyword evidence="3" id="KW-0053">Apoptosis</keyword>
<dbReference type="GO" id="GO:0006915">
    <property type="term" value="P:apoptotic process"/>
    <property type="evidence" value="ECO:0007669"/>
    <property type="project" value="UniProtKB-KW"/>
</dbReference>
<dbReference type="InterPro" id="IPR029030">
    <property type="entry name" value="Caspase-like_dom_sf"/>
</dbReference>
<dbReference type="InterPro" id="IPR015917">
    <property type="entry name" value="Pept_C14A"/>
</dbReference>
<dbReference type="Pfam" id="PF00656">
    <property type="entry name" value="Peptidase_C14"/>
    <property type="match status" value="1"/>
</dbReference>
<keyword evidence="7" id="KW-1185">Reference proteome</keyword>
<dbReference type="Gene3D" id="3.40.50.1460">
    <property type="match status" value="1"/>
</dbReference>
<name>A0A8S9XJU8_APOLU</name>
<dbReference type="SUPFAM" id="SSF52129">
    <property type="entry name" value="Caspase-like"/>
    <property type="match status" value="1"/>
</dbReference>
<organism evidence="6 7">
    <name type="scientific">Apolygus lucorum</name>
    <name type="common">Small green plant bug</name>
    <name type="synonym">Lygocoris lucorum</name>
    <dbReference type="NCBI Taxonomy" id="248454"/>
    <lineage>
        <taxon>Eukaryota</taxon>
        <taxon>Metazoa</taxon>
        <taxon>Ecdysozoa</taxon>
        <taxon>Arthropoda</taxon>
        <taxon>Hexapoda</taxon>
        <taxon>Insecta</taxon>
        <taxon>Pterygota</taxon>
        <taxon>Neoptera</taxon>
        <taxon>Paraneoptera</taxon>
        <taxon>Hemiptera</taxon>
        <taxon>Heteroptera</taxon>
        <taxon>Panheteroptera</taxon>
        <taxon>Cimicomorpha</taxon>
        <taxon>Miridae</taxon>
        <taxon>Mirini</taxon>
        <taxon>Apolygus</taxon>
    </lineage>
</organism>
<accession>A0A8S9XJU8</accession>
<dbReference type="OrthoDB" id="6097640at2759"/>
<gene>
    <name evidence="6" type="ORF">GE061_015002</name>
</gene>
<dbReference type="InterPro" id="IPR002398">
    <property type="entry name" value="Pept_C14"/>
</dbReference>
<dbReference type="PANTHER" id="PTHR47901:SF8">
    <property type="entry name" value="CASPASE-3"/>
    <property type="match status" value="1"/>
</dbReference>
<dbReference type="GO" id="GO:0004197">
    <property type="term" value="F:cysteine-type endopeptidase activity"/>
    <property type="evidence" value="ECO:0007669"/>
    <property type="project" value="InterPro"/>
</dbReference>
<dbReference type="Proteomes" id="UP000466442">
    <property type="component" value="Unassembled WGS sequence"/>
</dbReference>
<sequence>MTQLASAFPSTKRYRMKTNPRGIVLLINIFDYDDEHFPKRDGSKKDMEELKELWERMGFLVQDENRGTKSDIEEAIIKWKNQERMSKVDCGIIMIMAHGSEVSPDSGSVCIHTKDKKTINSEWIVEQMNSVEAFRLHEKPKLLFLLTCR</sequence>
<evidence type="ECO:0000256" key="3">
    <source>
        <dbReference type="ARBA" id="ARBA00022703"/>
    </source>
</evidence>
<keyword evidence="4" id="KW-0378">Hydrolase</keyword>
<evidence type="ECO:0000313" key="7">
    <source>
        <dbReference type="Proteomes" id="UP000466442"/>
    </source>
</evidence>
<evidence type="ECO:0000256" key="1">
    <source>
        <dbReference type="ARBA" id="ARBA00010134"/>
    </source>
</evidence>
<evidence type="ECO:0000256" key="2">
    <source>
        <dbReference type="ARBA" id="ARBA00022670"/>
    </source>
</evidence>
<feature type="domain" description="Caspase family p20" evidence="5">
    <location>
        <begin position="20"/>
        <end position="149"/>
    </location>
</feature>
<dbReference type="PRINTS" id="PR00376">
    <property type="entry name" value="IL1BCENZYME"/>
</dbReference>
<evidence type="ECO:0000256" key="4">
    <source>
        <dbReference type="ARBA" id="ARBA00022801"/>
    </source>
</evidence>
<evidence type="ECO:0000313" key="6">
    <source>
        <dbReference type="EMBL" id="KAF6209257.1"/>
    </source>
</evidence>
<dbReference type="GO" id="GO:0006508">
    <property type="term" value="P:proteolysis"/>
    <property type="evidence" value="ECO:0007669"/>
    <property type="project" value="UniProtKB-KW"/>
</dbReference>
<dbReference type="PANTHER" id="PTHR47901">
    <property type="entry name" value="CASPASE RECRUITMENT DOMAIN-CONTAINING PROTEIN 18"/>
    <property type="match status" value="1"/>
</dbReference>
<dbReference type="PROSITE" id="PS50208">
    <property type="entry name" value="CASPASE_P20"/>
    <property type="match status" value="1"/>
</dbReference>
<dbReference type="InterPro" id="IPR011600">
    <property type="entry name" value="Pept_C14_caspase"/>
</dbReference>
<dbReference type="EMBL" id="WIXP02000006">
    <property type="protein sequence ID" value="KAF6209257.1"/>
    <property type="molecule type" value="Genomic_DNA"/>
</dbReference>